<name>A0ACB7UZ13_DIOAL</name>
<keyword evidence="2" id="KW-1185">Reference proteome</keyword>
<dbReference type="EMBL" id="CM037023">
    <property type="protein sequence ID" value="KAH7666033.1"/>
    <property type="molecule type" value="Genomic_DNA"/>
</dbReference>
<organism evidence="1 2">
    <name type="scientific">Dioscorea alata</name>
    <name type="common">Purple yam</name>
    <dbReference type="NCBI Taxonomy" id="55571"/>
    <lineage>
        <taxon>Eukaryota</taxon>
        <taxon>Viridiplantae</taxon>
        <taxon>Streptophyta</taxon>
        <taxon>Embryophyta</taxon>
        <taxon>Tracheophyta</taxon>
        <taxon>Spermatophyta</taxon>
        <taxon>Magnoliopsida</taxon>
        <taxon>Liliopsida</taxon>
        <taxon>Dioscoreales</taxon>
        <taxon>Dioscoreaceae</taxon>
        <taxon>Dioscorea</taxon>
    </lineage>
</organism>
<dbReference type="Proteomes" id="UP000827976">
    <property type="component" value="Chromosome 13"/>
</dbReference>
<proteinExistence type="predicted"/>
<accession>A0ACB7UZ13</accession>
<evidence type="ECO:0000313" key="2">
    <source>
        <dbReference type="Proteomes" id="UP000827976"/>
    </source>
</evidence>
<evidence type="ECO:0000313" key="1">
    <source>
        <dbReference type="EMBL" id="KAH7666033.1"/>
    </source>
</evidence>
<reference evidence="2" key="1">
    <citation type="journal article" date="2022" name="Nat. Commun.">
        <title>Chromosome evolution and the genetic basis of agronomically important traits in greater yam.</title>
        <authorList>
            <person name="Bredeson J.V."/>
            <person name="Lyons J.B."/>
            <person name="Oniyinde I.O."/>
            <person name="Okereke N.R."/>
            <person name="Kolade O."/>
            <person name="Nnabue I."/>
            <person name="Nwadili C.O."/>
            <person name="Hribova E."/>
            <person name="Parker M."/>
            <person name="Nwogha J."/>
            <person name="Shu S."/>
            <person name="Carlson J."/>
            <person name="Kariba R."/>
            <person name="Muthemba S."/>
            <person name="Knop K."/>
            <person name="Barton G.J."/>
            <person name="Sherwood A.V."/>
            <person name="Lopez-Montes A."/>
            <person name="Asiedu R."/>
            <person name="Jamnadass R."/>
            <person name="Muchugi A."/>
            <person name="Goodstein D."/>
            <person name="Egesi C.N."/>
            <person name="Featherston J."/>
            <person name="Asfaw A."/>
            <person name="Simpson G.G."/>
            <person name="Dolezel J."/>
            <person name="Hendre P.S."/>
            <person name="Van Deynze A."/>
            <person name="Kumar P.L."/>
            <person name="Obidiegwu J.E."/>
            <person name="Bhattacharjee R."/>
            <person name="Rokhsar D.S."/>
        </authorList>
    </citation>
    <scope>NUCLEOTIDE SEQUENCE [LARGE SCALE GENOMIC DNA]</scope>
    <source>
        <strain evidence="2">cv. TDa95/00328</strain>
    </source>
</reference>
<comment type="caution">
    <text evidence="1">The sequence shown here is derived from an EMBL/GenBank/DDBJ whole genome shotgun (WGS) entry which is preliminary data.</text>
</comment>
<sequence>MAMDGSNLCKKKCVKLLEKLHLPHGLLPLLDLLEVGRNKVTGFVWLWQQSMAMIRDFKKIKKMVSYAMEDMGSAEDCRMKRMIGVKSKELLIWFLIFDMLVANPEGEKIAFKTTSRLGRAFPFFAFEEEGEE</sequence>
<protein>
    <submittedName>
        <fullName evidence="1">At5g01610-like protein</fullName>
    </submittedName>
</protein>
<gene>
    <name evidence="1" type="ORF">IHE45_13G073900</name>
</gene>